<proteinExistence type="predicted"/>
<feature type="region of interest" description="Disordered" evidence="1">
    <location>
        <begin position="539"/>
        <end position="561"/>
    </location>
</feature>
<dbReference type="PANTHER" id="PTHR43830">
    <property type="entry name" value="PROTEIN PSP1"/>
    <property type="match status" value="1"/>
</dbReference>
<accession>A0ABR3JP40</accession>
<feature type="compositionally biased region" description="Polar residues" evidence="1">
    <location>
        <begin position="200"/>
        <end position="210"/>
    </location>
</feature>
<dbReference type="EMBL" id="JASNQZ010000005">
    <property type="protein sequence ID" value="KAL0957511.1"/>
    <property type="molecule type" value="Genomic_DNA"/>
</dbReference>
<feature type="region of interest" description="Disordered" evidence="1">
    <location>
        <begin position="329"/>
        <end position="377"/>
    </location>
</feature>
<feature type="region of interest" description="Disordered" evidence="1">
    <location>
        <begin position="190"/>
        <end position="210"/>
    </location>
</feature>
<feature type="region of interest" description="Disordered" evidence="1">
    <location>
        <begin position="115"/>
        <end position="164"/>
    </location>
</feature>
<evidence type="ECO:0000256" key="1">
    <source>
        <dbReference type="SAM" id="MobiDB-lite"/>
    </source>
</evidence>
<dbReference type="InterPro" id="IPR047767">
    <property type="entry name" value="PSP1-like"/>
</dbReference>
<comment type="caution">
    <text evidence="2">The sequence shown here is derived from an EMBL/GenBank/DDBJ whole genome shotgun (WGS) entry which is preliminary data.</text>
</comment>
<feature type="region of interest" description="Disordered" evidence="1">
    <location>
        <begin position="236"/>
        <end position="278"/>
    </location>
</feature>
<feature type="compositionally biased region" description="Low complexity" evidence="1">
    <location>
        <begin position="368"/>
        <end position="377"/>
    </location>
</feature>
<evidence type="ECO:0000313" key="2">
    <source>
        <dbReference type="EMBL" id="KAL0957511.1"/>
    </source>
</evidence>
<name>A0ABR3JP40_9AGAR</name>
<reference evidence="3" key="1">
    <citation type="submission" date="2024-06" db="EMBL/GenBank/DDBJ databases">
        <title>Multi-omics analyses provide insights into the biosynthesis of the anticancer antibiotic pleurotin in Hohenbuehelia grisea.</title>
        <authorList>
            <person name="Weaver J.A."/>
            <person name="Alberti F."/>
        </authorList>
    </citation>
    <scope>NUCLEOTIDE SEQUENCE [LARGE SCALE GENOMIC DNA]</scope>
    <source>
        <strain evidence="3">T-177</strain>
    </source>
</reference>
<feature type="region of interest" description="Disordered" evidence="1">
    <location>
        <begin position="18"/>
        <end position="83"/>
    </location>
</feature>
<organism evidence="2 3">
    <name type="scientific">Hohenbuehelia grisea</name>
    <dbReference type="NCBI Taxonomy" id="104357"/>
    <lineage>
        <taxon>Eukaryota</taxon>
        <taxon>Fungi</taxon>
        <taxon>Dikarya</taxon>
        <taxon>Basidiomycota</taxon>
        <taxon>Agaricomycotina</taxon>
        <taxon>Agaricomycetes</taxon>
        <taxon>Agaricomycetidae</taxon>
        <taxon>Agaricales</taxon>
        <taxon>Pleurotineae</taxon>
        <taxon>Pleurotaceae</taxon>
        <taxon>Hohenbuehelia</taxon>
    </lineage>
</organism>
<feature type="compositionally biased region" description="Polar residues" evidence="1">
    <location>
        <begin position="48"/>
        <end position="57"/>
    </location>
</feature>
<feature type="compositionally biased region" description="Polar residues" evidence="1">
    <location>
        <begin position="144"/>
        <end position="156"/>
    </location>
</feature>
<sequence>MVDMFVAVQRKGRLLKVSRRPKPKSLGAVLLRERAASQPPRTSEQDRFSSPAQQHIIPSSLGGPGAPSWSGQRLLSPTRGGVPQPIPMRSSSFSSQPQAHFSSAMRDRAFASTFEDDESEFSNTYDDRFLPSSYNLGRGRNVGQDYTRSRSQSLANTRHGPVGSPYLPTPTLASWNDSSFGSNALNIPGSRYGEIKPPGSSRNPTDASNMSPFVRDVGQILLDDGSAFRELWAGINPPRDEIGGGGSGTTSRRHIGFNAPGSEDPEEPSRPAFSQAGFSRGGLMLSDEELASDLAAQPTGLVAHLRAALQKPTLRRPDLAVRLAQPAERAAFGSSYSRQQLHTPSDTGPSNGSPPRGQFEQDSPYLRQAQQPQQQIDQSELTARFIPGHGIQYLSSQQVLQGGTASISGYTRERAPSYSGSMTSPISPTASRPMHASQAQGAPTFFPPQIGRRPSNADINPPQAGPFHDLGKDLPLHAVPPSWPLFIVEFKAGHTDLSQEIRVGDLVIVEADRGKDLGKVVNDSITIAEVEAFQKQQLARASYREPTSPGGGGQASGKKEINPKMIYGKAQTADTMRVIL</sequence>
<keyword evidence="3" id="KW-1185">Reference proteome</keyword>
<feature type="compositionally biased region" description="Polar residues" evidence="1">
    <location>
        <begin position="334"/>
        <end position="353"/>
    </location>
</feature>
<evidence type="ECO:0008006" key="4">
    <source>
        <dbReference type="Google" id="ProtNLM"/>
    </source>
</evidence>
<dbReference type="Proteomes" id="UP001556367">
    <property type="component" value="Unassembled WGS sequence"/>
</dbReference>
<dbReference type="PANTHER" id="PTHR43830:SF3">
    <property type="entry name" value="PROTEIN PSP1"/>
    <property type="match status" value="1"/>
</dbReference>
<feature type="compositionally biased region" description="Polar residues" evidence="1">
    <location>
        <begin position="418"/>
        <end position="430"/>
    </location>
</feature>
<evidence type="ECO:0000313" key="3">
    <source>
        <dbReference type="Proteomes" id="UP001556367"/>
    </source>
</evidence>
<protein>
    <recommendedName>
        <fullName evidence="4">PSP1 C-terminal domain-containing protein</fullName>
    </recommendedName>
</protein>
<feature type="region of interest" description="Disordered" evidence="1">
    <location>
        <begin position="411"/>
        <end position="465"/>
    </location>
</feature>
<gene>
    <name evidence="2" type="ORF">HGRIS_001304</name>
</gene>